<dbReference type="Proteomes" id="UP000663832">
    <property type="component" value="Unassembled WGS sequence"/>
</dbReference>
<dbReference type="EMBL" id="CAJNOI010000208">
    <property type="protein sequence ID" value="CAF1184469.1"/>
    <property type="molecule type" value="Genomic_DNA"/>
</dbReference>
<name>A0A815J1L0_9BILA</name>
<dbReference type="OrthoDB" id="10011777at2759"/>
<evidence type="ECO:0000313" key="3">
    <source>
        <dbReference type="EMBL" id="CAF1227914.1"/>
    </source>
</evidence>
<dbReference type="InterPro" id="IPR011008">
    <property type="entry name" value="Dimeric_a/b-barrel"/>
</dbReference>
<dbReference type="AlphaFoldDB" id="A0A815J1L0"/>
<gene>
    <name evidence="2" type="ORF">BJG266_LOCUS25964</name>
    <name evidence="3" type="ORF">BJG266_LOCUS28350</name>
    <name evidence="4" type="ORF">IZO911_LOCUS38127</name>
    <name evidence="7" type="ORF">OXD698_LOCUS29607</name>
    <name evidence="5" type="ORF">QVE165_LOCUS38333</name>
    <name evidence="6" type="ORF">QVE165_LOCUS44708</name>
</gene>
<evidence type="ECO:0000313" key="5">
    <source>
        <dbReference type="EMBL" id="CAF1422128.1"/>
    </source>
</evidence>
<evidence type="ECO:0000313" key="4">
    <source>
        <dbReference type="EMBL" id="CAF1375896.1"/>
    </source>
</evidence>
<evidence type="ECO:0000313" key="6">
    <source>
        <dbReference type="EMBL" id="CAF1519827.1"/>
    </source>
</evidence>
<dbReference type="SUPFAM" id="SSF54909">
    <property type="entry name" value="Dimeric alpha+beta barrel"/>
    <property type="match status" value="1"/>
</dbReference>
<dbReference type="EMBL" id="CAJNOE010001025">
    <property type="protein sequence ID" value="CAF1375896.1"/>
    <property type="molecule type" value="Genomic_DNA"/>
</dbReference>
<sequence>MSTSSTTPILEVPQTSAGRFVIIATIKAKDEASATRLESLIVACRDFALSSAAPTCHTYRTVRSLDKKNGVVTFVIFEEWDTTPDTLQTYFESDAIQEWNKALKEENLLAEPWEEPPPFYEEFIRK</sequence>
<dbReference type="Proteomes" id="UP000663844">
    <property type="component" value="Unassembled WGS sequence"/>
</dbReference>
<feature type="domain" description="ABM" evidence="1">
    <location>
        <begin position="20"/>
        <end position="101"/>
    </location>
</feature>
<evidence type="ECO:0000313" key="2">
    <source>
        <dbReference type="EMBL" id="CAF1184469.1"/>
    </source>
</evidence>
<evidence type="ECO:0000313" key="9">
    <source>
        <dbReference type="Proteomes" id="UP000663860"/>
    </source>
</evidence>
<proteinExistence type="predicted"/>
<reference evidence="4" key="1">
    <citation type="submission" date="2021-02" db="EMBL/GenBank/DDBJ databases">
        <authorList>
            <person name="Nowell W R."/>
        </authorList>
    </citation>
    <scope>NUCLEOTIDE SEQUENCE</scope>
</reference>
<keyword evidence="8" id="KW-1185">Reference proteome</keyword>
<dbReference type="Gene3D" id="3.30.70.100">
    <property type="match status" value="1"/>
</dbReference>
<evidence type="ECO:0000259" key="1">
    <source>
        <dbReference type="Pfam" id="PF03992"/>
    </source>
</evidence>
<dbReference type="Proteomes" id="UP000663860">
    <property type="component" value="Unassembled WGS sequence"/>
</dbReference>
<dbReference type="Proteomes" id="UP000663877">
    <property type="component" value="Unassembled WGS sequence"/>
</dbReference>
<evidence type="ECO:0000313" key="8">
    <source>
        <dbReference type="Proteomes" id="UP000663832"/>
    </source>
</evidence>
<dbReference type="EMBL" id="CAJNOM010000606">
    <property type="protein sequence ID" value="CAF1519827.1"/>
    <property type="molecule type" value="Genomic_DNA"/>
</dbReference>
<dbReference type="EMBL" id="CAJNOI010000288">
    <property type="protein sequence ID" value="CAF1227914.1"/>
    <property type="molecule type" value="Genomic_DNA"/>
</dbReference>
<dbReference type="EMBL" id="CAJNOM010000410">
    <property type="protein sequence ID" value="CAF1422128.1"/>
    <property type="molecule type" value="Genomic_DNA"/>
</dbReference>
<dbReference type="Pfam" id="PF03992">
    <property type="entry name" value="ABM"/>
    <property type="match status" value="1"/>
</dbReference>
<comment type="caution">
    <text evidence="4">The sequence shown here is derived from an EMBL/GenBank/DDBJ whole genome shotgun (WGS) entry which is preliminary data.</text>
</comment>
<dbReference type="EMBL" id="CAJOAZ010003355">
    <property type="protein sequence ID" value="CAF4002518.1"/>
    <property type="molecule type" value="Genomic_DNA"/>
</dbReference>
<evidence type="ECO:0000313" key="7">
    <source>
        <dbReference type="EMBL" id="CAF4002518.1"/>
    </source>
</evidence>
<accession>A0A815J1L0</accession>
<dbReference type="InterPro" id="IPR007138">
    <property type="entry name" value="ABM_dom"/>
</dbReference>
<organism evidence="4 9">
    <name type="scientific">Adineta steineri</name>
    <dbReference type="NCBI Taxonomy" id="433720"/>
    <lineage>
        <taxon>Eukaryota</taxon>
        <taxon>Metazoa</taxon>
        <taxon>Spiralia</taxon>
        <taxon>Gnathifera</taxon>
        <taxon>Rotifera</taxon>
        <taxon>Eurotatoria</taxon>
        <taxon>Bdelloidea</taxon>
        <taxon>Adinetida</taxon>
        <taxon>Adinetidae</taxon>
        <taxon>Adineta</taxon>
    </lineage>
</organism>
<protein>
    <recommendedName>
        <fullName evidence="1">ABM domain-containing protein</fullName>
    </recommendedName>
</protein>